<keyword evidence="1" id="KW-1133">Transmembrane helix</keyword>
<feature type="transmembrane region" description="Helical" evidence="1">
    <location>
        <begin position="53"/>
        <end position="72"/>
    </location>
</feature>
<evidence type="ECO:0000256" key="1">
    <source>
        <dbReference type="SAM" id="Phobius"/>
    </source>
</evidence>
<name>A0A176XCQ5_AGRTU</name>
<keyword evidence="1" id="KW-0472">Membrane</keyword>
<feature type="transmembrane region" description="Helical" evidence="1">
    <location>
        <begin position="164"/>
        <end position="185"/>
    </location>
</feature>
<feature type="transmembrane region" description="Helical" evidence="1">
    <location>
        <begin position="84"/>
        <end position="102"/>
    </location>
</feature>
<feature type="transmembrane region" description="Helical" evidence="1">
    <location>
        <begin position="327"/>
        <end position="347"/>
    </location>
</feature>
<comment type="caution">
    <text evidence="2">The sequence shown here is derived from an EMBL/GenBank/DDBJ whole genome shotgun (WGS) entry which is preliminary data.</text>
</comment>
<organism evidence="2 3">
    <name type="scientific">Agrobacterium tumefaciens</name>
    <dbReference type="NCBI Taxonomy" id="358"/>
    <lineage>
        <taxon>Bacteria</taxon>
        <taxon>Pseudomonadati</taxon>
        <taxon>Pseudomonadota</taxon>
        <taxon>Alphaproteobacteria</taxon>
        <taxon>Hyphomicrobiales</taxon>
        <taxon>Rhizobiaceae</taxon>
        <taxon>Rhizobium/Agrobacterium group</taxon>
        <taxon>Agrobacterium</taxon>
        <taxon>Agrobacterium tumefaciens complex</taxon>
    </lineage>
</organism>
<feature type="transmembrane region" description="Helical" evidence="1">
    <location>
        <begin position="264"/>
        <end position="288"/>
    </location>
</feature>
<accession>A0A176XCQ5</accession>
<dbReference type="AlphaFoldDB" id="A0A176XCQ5"/>
<dbReference type="Pfam" id="PF05940">
    <property type="entry name" value="NnrS"/>
    <property type="match status" value="1"/>
</dbReference>
<proteinExistence type="predicted"/>
<dbReference type="EMBL" id="LXPS01000013">
    <property type="protein sequence ID" value="OAE45670.1"/>
    <property type="molecule type" value="Genomic_DNA"/>
</dbReference>
<keyword evidence="1" id="KW-0812">Transmembrane</keyword>
<dbReference type="RefSeq" id="WP_063949240.1">
    <property type="nucleotide sequence ID" value="NZ_LXPS01000013.1"/>
</dbReference>
<evidence type="ECO:0000313" key="2">
    <source>
        <dbReference type="EMBL" id="OAE45670.1"/>
    </source>
</evidence>
<feature type="transmembrane region" description="Helical" evidence="1">
    <location>
        <begin position="359"/>
        <end position="376"/>
    </location>
</feature>
<evidence type="ECO:0000313" key="3">
    <source>
        <dbReference type="Proteomes" id="UP000077098"/>
    </source>
</evidence>
<evidence type="ECO:0008006" key="4">
    <source>
        <dbReference type="Google" id="ProtNLM"/>
    </source>
</evidence>
<protein>
    <recommendedName>
        <fullName evidence="4">NnrS family protein</fullName>
    </recommendedName>
</protein>
<dbReference type="InterPro" id="IPR010266">
    <property type="entry name" value="NnrS"/>
</dbReference>
<dbReference type="Proteomes" id="UP000077098">
    <property type="component" value="Unassembled WGS sequence"/>
</dbReference>
<gene>
    <name evidence="2" type="ORF">A7J57_16845</name>
</gene>
<feature type="transmembrane region" description="Helical" evidence="1">
    <location>
        <begin position="137"/>
        <end position="158"/>
    </location>
</feature>
<feature type="transmembrane region" description="Helical" evidence="1">
    <location>
        <begin position="294"/>
        <end position="315"/>
    </location>
</feature>
<feature type="transmembrane region" description="Helical" evidence="1">
    <location>
        <begin position="108"/>
        <end position="125"/>
    </location>
</feature>
<feature type="transmembrane region" description="Helical" evidence="1">
    <location>
        <begin position="12"/>
        <end position="33"/>
    </location>
</feature>
<sequence>MRQPPILSEALRLFFPLAALHGAVWPFLWIVLGGYGLPYADAVPPSQWHAHEMIFGTYGMALAGFLGSAVPEWTDTKAAAGRKLLALAGLWLPGRLVGFLGADAWSPSASFFDLAFLLALSALIGRAMLVRRTTKHLAFLLWLMLFAAAEAGVRYAWWAGDLEFAARCLEVALCIFIVLFSLSAARINVVVINLALDPSGETTPYRPHPGRQHMAGAMVTLYMASKLLFPESDVCAWLALAAGTAFFDRLAEWFIGRAVFRTEVLLLVLGNAFAGVGFLALGATWLGFSVTSAAGLHLLSVGALGCAIMAVFIIAGLRHTGRDLKHLLWQAHAAAALVVMAGLVRILPEFDVAAVLSPYHHGLSAILWAASFGIWLQGFLPLMRAPGTDEAGACG</sequence>
<reference evidence="2 3" key="1">
    <citation type="submission" date="2016-05" db="EMBL/GenBank/DDBJ databases">
        <authorList>
            <person name="Lavstsen T."/>
            <person name="Jespersen J.S."/>
        </authorList>
    </citation>
    <scope>NUCLEOTIDE SEQUENCE [LARGE SCALE GENOMIC DNA]</scope>
    <source>
        <strain evidence="2 3">KCJ1736</strain>
    </source>
</reference>